<name>A0A7K7Y229_THRLU</name>
<evidence type="ECO:0000256" key="7">
    <source>
        <dbReference type="RuleBase" id="RU000685"/>
    </source>
</evidence>
<keyword evidence="5 8" id="KW-0175">Coiled coil</keyword>
<dbReference type="Pfam" id="PF00038">
    <property type="entry name" value="Filament"/>
    <property type="match status" value="1"/>
</dbReference>
<evidence type="ECO:0000256" key="5">
    <source>
        <dbReference type="ARBA" id="ARBA00023054"/>
    </source>
</evidence>
<evidence type="ECO:0000256" key="9">
    <source>
        <dbReference type="SAM" id="MobiDB-lite"/>
    </source>
</evidence>
<organism evidence="11 12">
    <name type="scientific">Thryothorus ludovicianus</name>
    <name type="common">Carolina wren</name>
    <name type="synonym">Sylvia ludoviciana</name>
    <dbReference type="NCBI Taxonomy" id="74200"/>
    <lineage>
        <taxon>Eukaryota</taxon>
        <taxon>Metazoa</taxon>
        <taxon>Chordata</taxon>
        <taxon>Craniata</taxon>
        <taxon>Vertebrata</taxon>
        <taxon>Euteleostomi</taxon>
        <taxon>Archelosauria</taxon>
        <taxon>Archosauria</taxon>
        <taxon>Dinosauria</taxon>
        <taxon>Saurischia</taxon>
        <taxon>Theropoda</taxon>
        <taxon>Coelurosauria</taxon>
        <taxon>Aves</taxon>
        <taxon>Neognathae</taxon>
        <taxon>Neoaves</taxon>
        <taxon>Telluraves</taxon>
        <taxon>Australaves</taxon>
        <taxon>Passeriformes</taxon>
        <taxon>Certhiidae</taxon>
        <taxon>Troglodytinae</taxon>
        <taxon>Thryothorus</taxon>
    </lineage>
</organism>
<proteinExistence type="inferred from homology"/>
<comment type="subcellular location">
    <subcellularLocation>
        <location evidence="1">Cytoplasm</location>
    </subcellularLocation>
</comment>
<keyword evidence="12" id="KW-1185">Reference proteome</keyword>
<dbReference type="FunFam" id="1.20.5.170:FF:000002">
    <property type="entry name" value="Type I keratin KA11"/>
    <property type="match status" value="1"/>
</dbReference>
<comment type="similarity">
    <text evidence="6 7">Belongs to the intermediate filament family.</text>
</comment>
<sequence>NPRPGTPRPSSGMESRRLSSHGRRSGPSVPTYRVLPAGAPGRPRAPRSAQLSPRTGPRLGSGRMDFSAQLALNSEFRETRTNEKVEMMELNDRFASYIEKVRVLEQQNKALVLELNRARDQKPSGTADIYQEELRDLRRRVEHLATAKARLEVERHNLAEDLGSLQQKLQDEVTLRLEAESNLAAYRQDVDNAALARLDLERRVGTLQDEIAFLHKIHEEELQELREQLARQRVHVEVDASKPDLTAALRDIRSQYEAMAASNVQETEEWYKSKFADLTDAAARHAEALRVARHEANEYRRQLQTLTCDLEALRGSNESLERQLRELEERYALETAGYQDTVVRLEEDIHSLKGQMAQHLQDYQDLLNVKLALDMEIATYRKLLEGEESRITIPVQSFSNLQIRETSLDTKSVSQAHVKRSIVVKTVETRDGEVLKESKQEHKEV</sequence>
<dbReference type="FunFam" id="1.20.5.1160:FF:000001">
    <property type="entry name" value="Keratin type II"/>
    <property type="match status" value="1"/>
</dbReference>
<dbReference type="GO" id="GO:0005200">
    <property type="term" value="F:structural constituent of cytoskeleton"/>
    <property type="evidence" value="ECO:0007669"/>
    <property type="project" value="TreeGrafter"/>
</dbReference>
<dbReference type="Gene3D" id="1.20.5.500">
    <property type="entry name" value="Single helix bin"/>
    <property type="match status" value="1"/>
</dbReference>
<evidence type="ECO:0000256" key="6">
    <source>
        <dbReference type="ARBA" id="ARBA00061646"/>
    </source>
</evidence>
<evidence type="ECO:0000313" key="12">
    <source>
        <dbReference type="Proteomes" id="UP000558509"/>
    </source>
</evidence>
<evidence type="ECO:0000313" key="11">
    <source>
        <dbReference type="EMBL" id="NXA71932.1"/>
    </source>
</evidence>
<feature type="non-terminal residue" evidence="11">
    <location>
        <position position="445"/>
    </location>
</feature>
<feature type="coiled-coil region" evidence="8">
    <location>
        <begin position="282"/>
        <end position="362"/>
    </location>
</feature>
<evidence type="ECO:0000256" key="8">
    <source>
        <dbReference type="SAM" id="Coils"/>
    </source>
</evidence>
<dbReference type="Pfam" id="PF04732">
    <property type="entry name" value="Filament_head"/>
    <property type="match status" value="1"/>
</dbReference>
<dbReference type="Gene3D" id="1.20.5.1160">
    <property type="entry name" value="Vasodilator-stimulated phosphoprotein"/>
    <property type="match status" value="1"/>
</dbReference>
<dbReference type="InterPro" id="IPR006821">
    <property type="entry name" value="Intermed_filament_DNA-bd"/>
</dbReference>
<evidence type="ECO:0000256" key="1">
    <source>
        <dbReference type="ARBA" id="ARBA00004496"/>
    </source>
</evidence>
<reference evidence="11 12" key="1">
    <citation type="submission" date="2019-09" db="EMBL/GenBank/DDBJ databases">
        <title>Bird 10,000 Genomes (B10K) Project - Family phase.</title>
        <authorList>
            <person name="Zhang G."/>
        </authorList>
    </citation>
    <scope>NUCLEOTIDE SEQUENCE [LARGE SCALE GENOMIC DNA]</scope>
    <source>
        <strain evidence="11">B10K-DU-001-68</strain>
        <tissue evidence="11">Muscle</tissue>
    </source>
</reference>
<keyword evidence="3" id="KW-0963">Cytoplasm</keyword>
<dbReference type="PANTHER" id="PTHR45652:SF9">
    <property type="entry name" value="GLIAL FIBRILLARY ACIDIC PROTEIN"/>
    <property type="match status" value="1"/>
</dbReference>
<dbReference type="GO" id="GO:0005882">
    <property type="term" value="C:intermediate filament"/>
    <property type="evidence" value="ECO:0007669"/>
    <property type="project" value="UniProtKB-KW"/>
</dbReference>
<dbReference type="InterPro" id="IPR018039">
    <property type="entry name" value="IF_conserved"/>
</dbReference>
<evidence type="ECO:0000259" key="10">
    <source>
        <dbReference type="PROSITE" id="PS51842"/>
    </source>
</evidence>
<feature type="region of interest" description="Disordered" evidence="9">
    <location>
        <begin position="1"/>
        <end position="63"/>
    </location>
</feature>
<dbReference type="GO" id="GO:1904714">
    <property type="term" value="P:regulation of chaperone-mediated autophagy"/>
    <property type="evidence" value="ECO:0007669"/>
    <property type="project" value="TreeGrafter"/>
</dbReference>
<dbReference type="InterPro" id="IPR050405">
    <property type="entry name" value="Intermediate_filament"/>
</dbReference>
<dbReference type="AlphaFoldDB" id="A0A7K7Y229"/>
<dbReference type="GO" id="GO:0045109">
    <property type="term" value="P:intermediate filament organization"/>
    <property type="evidence" value="ECO:0007669"/>
    <property type="project" value="TreeGrafter"/>
</dbReference>
<evidence type="ECO:0000256" key="4">
    <source>
        <dbReference type="ARBA" id="ARBA00022754"/>
    </source>
</evidence>
<dbReference type="EMBL" id="VZTB01000733">
    <property type="protein sequence ID" value="NXA71932.1"/>
    <property type="molecule type" value="Genomic_DNA"/>
</dbReference>
<protein>
    <recommendedName>
        <fullName evidence="2">Glial fibrillary acidic protein</fullName>
    </recommendedName>
</protein>
<dbReference type="FunFam" id="1.20.5.500:FF:000001">
    <property type="entry name" value="Type II keratin 23"/>
    <property type="match status" value="1"/>
</dbReference>
<dbReference type="SMART" id="SM01391">
    <property type="entry name" value="Filament"/>
    <property type="match status" value="1"/>
</dbReference>
<dbReference type="Gene3D" id="1.20.5.170">
    <property type="match status" value="1"/>
</dbReference>
<evidence type="ECO:0000256" key="2">
    <source>
        <dbReference type="ARBA" id="ARBA00018571"/>
    </source>
</evidence>
<comment type="caution">
    <text evidence="11">The sequence shown here is derived from an EMBL/GenBank/DDBJ whole genome shotgun (WGS) entry which is preliminary data.</text>
</comment>
<dbReference type="SUPFAM" id="SSF64593">
    <property type="entry name" value="Intermediate filament protein, coiled coil region"/>
    <property type="match status" value="2"/>
</dbReference>
<gene>
    <name evidence="11" type="primary">Gfap</name>
    <name evidence="11" type="ORF">THRLUD_R04860</name>
</gene>
<accession>A0A7K7Y229</accession>
<dbReference type="PROSITE" id="PS51842">
    <property type="entry name" value="IF_ROD_2"/>
    <property type="match status" value="1"/>
</dbReference>
<dbReference type="PROSITE" id="PS00226">
    <property type="entry name" value="IF_ROD_1"/>
    <property type="match status" value="1"/>
</dbReference>
<dbReference type="Proteomes" id="UP000558509">
    <property type="component" value="Unassembled WGS sequence"/>
</dbReference>
<feature type="domain" description="IF rod" evidence="10">
    <location>
        <begin position="83"/>
        <end position="391"/>
    </location>
</feature>
<dbReference type="PANTHER" id="PTHR45652">
    <property type="entry name" value="GLIAL FIBRILLARY ACIDIC PROTEIN"/>
    <property type="match status" value="1"/>
</dbReference>
<evidence type="ECO:0000256" key="3">
    <source>
        <dbReference type="ARBA" id="ARBA00022490"/>
    </source>
</evidence>
<dbReference type="InterPro" id="IPR039008">
    <property type="entry name" value="IF_rod_dom"/>
</dbReference>
<dbReference type="GO" id="GO:0005737">
    <property type="term" value="C:cytoplasm"/>
    <property type="evidence" value="ECO:0007669"/>
    <property type="project" value="UniProtKB-SubCell"/>
</dbReference>
<feature type="non-terminal residue" evidence="11">
    <location>
        <position position="1"/>
    </location>
</feature>
<dbReference type="GO" id="GO:0042995">
    <property type="term" value="C:cell projection"/>
    <property type="evidence" value="ECO:0007669"/>
    <property type="project" value="TreeGrafter"/>
</dbReference>
<keyword evidence="4 7" id="KW-0403">Intermediate filament</keyword>
<feature type="coiled-coil region" evidence="8">
    <location>
        <begin position="87"/>
        <end position="235"/>
    </location>
</feature>